<protein>
    <submittedName>
        <fullName evidence="1">Uncharacterized protein</fullName>
    </submittedName>
</protein>
<name>A0A674K9E7_9SAUR</name>
<dbReference type="Proteomes" id="UP000472274">
    <property type="component" value="Unplaced"/>
</dbReference>
<sequence length="592" mass="67720">INNECTSAELPASITNTSKLRERLVCMAPKQIAGNPQGLKFIHSTKSQERTRKRQQAIKLEPLPVLKVYQHHKQPEYIYQKNREHLLASISDNSLDIPFLNGLLPSFLSPQIHFPGKVLTPTPPKQLRTALKPSACKPSASPPSYVFNETEDVIKANITDPLKIIKIICENKNLGFLYMTPAVPKSSIKYDTFNLKIVNYDCINKNDYYTISQKAVIHTCDGEVEFMQLDRWEQEYLYHKTFTKIPIFAIFCKLKSFTEWRKNVRAKKISACRKALQENLFIVNASLRPAVLNVQEMCYRISDMGLCRIEKGYTYTLEEFRSTQFKQLDEVASRLAEFRELAKEVVRSACRTALLESGFTPDDYFYGSEQVTMVTGLAASSLLVIPHYERELYGETAEKMTYTEQANKRSHCRRLTCFIRLADYLIVNTMHVLAVKSVTTLLNYLSDKLKRTPAADVIQKWNTEEKIEVSEKKAVSGTAGQDEEESFLPMFLTELILEIHALLFAPSLDDFQEGIADIINQFQATVLSVANLVPDQYFDAFTRPIINNKTEEKTCGEGPSLSTMFKDDKHLQAIIQQIKVSNSFNFRFDFFC</sequence>
<dbReference type="AlphaFoldDB" id="A0A674K9E7"/>
<organism evidence="1 2">
    <name type="scientific">Terrapene triunguis</name>
    <name type="common">Three-toed box turtle</name>
    <dbReference type="NCBI Taxonomy" id="2587831"/>
    <lineage>
        <taxon>Eukaryota</taxon>
        <taxon>Metazoa</taxon>
        <taxon>Chordata</taxon>
        <taxon>Craniata</taxon>
        <taxon>Vertebrata</taxon>
        <taxon>Euteleostomi</taxon>
        <taxon>Archelosauria</taxon>
        <taxon>Testudinata</taxon>
        <taxon>Testudines</taxon>
        <taxon>Cryptodira</taxon>
        <taxon>Durocryptodira</taxon>
        <taxon>Testudinoidea</taxon>
        <taxon>Emydidae</taxon>
        <taxon>Terrapene</taxon>
    </lineage>
</organism>
<proteinExistence type="predicted"/>
<evidence type="ECO:0000313" key="2">
    <source>
        <dbReference type="Proteomes" id="UP000472274"/>
    </source>
</evidence>
<keyword evidence="2" id="KW-1185">Reference proteome</keyword>
<dbReference type="GeneTree" id="ENSGT00940000154761"/>
<gene>
    <name evidence="1" type="primary">LOC113409451</name>
</gene>
<evidence type="ECO:0000313" key="1">
    <source>
        <dbReference type="Ensembl" id="ENSTMTP00000029077.1"/>
    </source>
</evidence>
<accession>A0A674K9E7</accession>
<dbReference type="Ensembl" id="ENSTMTT00000030140.1">
    <property type="protein sequence ID" value="ENSTMTP00000029077.1"/>
    <property type="gene ID" value="ENSTMTG00000020713.1"/>
</dbReference>
<reference evidence="1" key="2">
    <citation type="submission" date="2025-09" db="UniProtKB">
        <authorList>
            <consortium name="Ensembl"/>
        </authorList>
    </citation>
    <scope>IDENTIFICATION</scope>
</reference>
<reference evidence="1" key="1">
    <citation type="submission" date="2025-08" db="UniProtKB">
        <authorList>
            <consortium name="Ensembl"/>
        </authorList>
    </citation>
    <scope>IDENTIFICATION</scope>
</reference>